<dbReference type="OrthoDB" id="3270417at2759"/>
<reference evidence="2 3" key="1">
    <citation type="journal article" date="2020" name="ISME J.">
        <title>Uncovering the hidden diversity of litter-decomposition mechanisms in mushroom-forming fungi.</title>
        <authorList>
            <person name="Floudas D."/>
            <person name="Bentzer J."/>
            <person name="Ahren D."/>
            <person name="Johansson T."/>
            <person name="Persson P."/>
            <person name="Tunlid A."/>
        </authorList>
    </citation>
    <scope>NUCLEOTIDE SEQUENCE [LARGE SCALE GENOMIC DNA]</scope>
    <source>
        <strain evidence="2 3">CBS 406.79</strain>
    </source>
</reference>
<gene>
    <name evidence="2" type="ORF">D9757_012212</name>
</gene>
<keyword evidence="1" id="KW-1133">Transmembrane helix</keyword>
<accession>A0A8H5GLY1</accession>
<keyword evidence="3" id="KW-1185">Reference proteome</keyword>
<proteinExistence type="predicted"/>
<evidence type="ECO:0000313" key="3">
    <source>
        <dbReference type="Proteomes" id="UP000518752"/>
    </source>
</evidence>
<protein>
    <submittedName>
        <fullName evidence="2">Uncharacterized protein</fullName>
    </submittedName>
</protein>
<feature type="transmembrane region" description="Helical" evidence="1">
    <location>
        <begin position="62"/>
        <end position="83"/>
    </location>
</feature>
<evidence type="ECO:0000313" key="2">
    <source>
        <dbReference type="EMBL" id="KAF5367211.1"/>
    </source>
</evidence>
<dbReference type="Proteomes" id="UP000518752">
    <property type="component" value="Unassembled WGS sequence"/>
</dbReference>
<keyword evidence="1" id="KW-0472">Membrane</keyword>
<keyword evidence="1" id="KW-0812">Transmembrane</keyword>
<comment type="caution">
    <text evidence="2">The sequence shown here is derived from an EMBL/GenBank/DDBJ whole genome shotgun (WGS) entry which is preliminary data.</text>
</comment>
<evidence type="ECO:0000256" key="1">
    <source>
        <dbReference type="SAM" id="Phobius"/>
    </source>
</evidence>
<feature type="transmembrane region" description="Helical" evidence="1">
    <location>
        <begin position="25"/>
        <end position="50"/>
    </location>
</feature>
<name>A0A8H5GLY1_9AGAR</name>
<dbReference type="EMBL" id="JAACJN010000145">
    <property type="protein sequence ID" value="KAF5367211.1"/>
    <property type="molecule type" value="Genomic_DNA"/>
</dbReference>
<sequence>MSQAATGSLPPDVIAELIAGVKESLATILIGFTLATILYGITVIQTYLYYKSYPKDQIWLKLFVAALWILDTLTTILVAHSIYTYTVLDFGDPEAEAKAASAKVESYDHRCKGATYV</sequence>
<dbReference type="PANTHER" id="PTHR40465">
    <property type="entry name" value="CHROMOSOME 1, WHOLE GENOME SHOTGUN SEQUENCE"/>
    <property type="match status" value="1"/>
</dbReference>
<organism evidence="2 3">
    <name type="scientific">Collybiopsis confluens</name>
    <dbReference type="NCBI Taxonomy" id="2823264"/>
    <lineage>
        <taxon>Eukaryota</taxon>
        <taxon>Fungi</taxon>
        <taxon>Dikarya</taxon>
        <taxon>Basidiomycota</taxon>
        <taxon>Agaricomycotina</taxon>
        <taxon>Agaricomycetes</taxon>
        <taxon>Agaricomycetidae</taxon>
        <taxon>Agaricales</taxon>
        <taxon>Marasmiineae</taxon>
        <taxon>Omphalotaceae</taxon>
        <taxon>Collybiopsis</taxon>
    </lineage>
</organism>
<dbReference type="AlphaFoldDB" id="A0A8H5GLY1"/>
<dbReference type="PANTHER" id="PTHR40465:SF1">
    <property type="entry name" value="DUF6534 DOMAIN-CONTAINING PROTEIN"/>
    <property type="match status" value="1"/>
</dbReference>